<organism evidence="1">
    <name type="scientific">marine sediment metagenome</name>
    <dbReference type="NCBI Taxonomy" id="412755"/>
    <lineage>
        <taxon>unclassified sequences</taxon>
        <taxon>metagenomes</taxon>
        <taxon>ecological metagenomes</taxon>
    </lineage>
</organism>
<sequence length="75" mass="8215">MSDSEKLKGCCVSCRHVIIQGFTLTTESAKLASRKEYSCSITLDRVTGEPLPCGGLREEFAEACGVTGTNWERKE</sequence>
<reference evidence="1" key="1">
    <citation type="journal article" date="2015" name="Nature">
        <title>Complex archaea that bridge the gap between prokaryotes and eukaryotes.</title>
        <authorList>
            <person name="Spang A."/>
            <person name="Saw J.H."/>
            <person name="Jorgensen S.L."/>
            <person name="Zaremba-Niedzwiedzka K."/>
            <person name="Martijn J."/>
            <person name="Lind A.E."/>
            <person name="van Eijk R."/>
            <person name="Schleper C."/>
            <person name="Guy L."/>
            <person name="Ettema T.J."/>
        </authorList>
    </citation>
    <scope>NUCLEOTIDE SEQUENCE</scope>
</reference>
<name>A0A0F9T003_9ZZZZ</name>
<gene>
    <name evidence="1" type="ORF">LCGC14_0389470</name>
</gene>
<protein>
    <submittedName>
        <fullName evidence="1">Uncharacterized protein</fullName>
    </submittedName>
</protein>
<accession>A0A0F9T003</accession>
<dbReference type="EMBL" id="LAZR01000324">
    <property type="protein sequence ID" value="KKN74530.1"/>
    <property type="molecule type" value="Genomic_DNA"/>
</dbReference>
<comment type="caution">
    <text evidence="1">The sequence shown here is derived from an EMBL/GenBank/DDBJ whole genome shotgun (WGS) entry which is preliminary data.</text>
</comment>
<proteinExistence type="predicted"/>
<dbReference type="AlphaFoldDB" id="A0A0F9T003"/>
<evidence type="ECO:0000313" key="1">
    <source>
        <dbReference type="EMBL" id="KKN74530.1"/>
    </source>
</evidence>